<dbReference type="AlphaFoldDB" id="A0A248THA7"/>
<evidence type="ECO:0000256" key="1">
    <source>
        <dbReference type="SAM" id="MobiDB-lite"/>
    </source>
</evidence>
<reference evidence="2 3" key="1">
    <citation type="submission" date="2017-08" db="EMBL/GenBank/DDBJ databases">
        <title>Complete Genome Sequence of Bacillus kochii Oregon-R-modENCODE STRAIN BDGP4, isolated from Drosophila melanogaster gut.</title>
        <authorList>
            <person name="Wan K.H."/>
            <person name="Yu C."/>
            <person name="Park S."/>
            <person name="Hammonds A.S."/>
            <person name="Booth B.W."/>
            <person name="Celniker S.E."/>
        </authorList>
    </citation>
    <scope>NUCLEOTIDE SEQUENCE [LARGE SCALE GENOMIC DNA]</scope>
    <source>
        <strain evidence="2 3">BDGP4</strain>
    </source>
</reference>
<feature type="compositionally biased region" description="Basic and acidic residues" evidence="1">
    <location>
        <begin position="128"/>
        <end position="144"/>
    </location>
</feature>
<evidence type="ECO:0000313" key="2">
    <source>
        <dbReference type="EMBL" id="ASV67573.1"/>
    </source>
</evidence>
<organism evidence="2 3">
    <name type="scientific">Cytobacillus kochii</name>
    <dbReference type="NCBI Taxonomy" id="859143"/>
    <lineage>
        <taxon>Bacteria</taxon>
        <taxon>Bacillati</taxon>
        <taxon>Bacillota</taxon>
        <taxon>Bacilli</taxon>
        <taxon>Bacillales</taxon>
        <taxon>Bacillaceae</taxon>
        <taxon>Cytobacillus</taxon>
    </lineage>
</organism>
<dbReference type="EMBL" id="CP022983">
    <property type="protein sequence ID" value="ASV67573.1"/>
    <property type="molecule type" value="Genomic_DNA"/>
</dbReference>
<evidence type="ECO:0008006" key="4">
    <source>
        <dbReference type="Google" id="ProtNLM"/>
    </source>
</evidence>
<gene>
    <name evidence="2" type="ORF">CKF48_09720</name>
</gene>
<protein>
    <recommendedName>
        <fullName evidence="4">Phage protein</fullName>
    </recommendedName>
</protein>
<dbReference type="KEGG" id="bko:CKF48_09720"/>
<name>A0A248THA7_9BACI</name>
<dbReference type="Proteomes" id="UP000215137">
    <property type="component" value="Chromosome"/>
</dbReference>
<dbReference type="RefSeq" id="WP_095371147.1">
    <property type="nucleotide sequence ID" value="NZ_CP022983.1"/>
</dbReference>
<keyword evidence="3" id="KW-1185">Reference proteome</keyword>
<evidence type="ECO:0000313" key="3">
    <source>
        <dbReference type="Proteomes" id="UP000215137"/>
    </source>
</evidence>
<feature type="region of interest" description="Disordered" evidence="1">
    <location>
        <begin position="128"/>
        <end position="151"/>
    </location>
</feature>
<accession>A0A248THA7</accession>
<sequence length="151" mass="17457">MSKDIQIDIKRTGFPVKVGKVELWFDSSFENLRRYFNVDELAKDKLKVAEEKAKHIHFPEEITVESLDEKTVDAAFDVNKEFIAAQYDIIFGDGSFRKIYTEYPDILALEKALEVVGAAIAHRLEEQEASRSKEAKKKQNEYLNKKAKKSR</sequence>
<dbReference type="OrthoDB" id="2195230at2"/>
<proteinExistence type="predicted"/>